<dbReference type="InterPro" id="IPR036514">
    <property type="entry name" value="SGNH_hydro_sf"/>
</dbReference>
<feature type="domain" description="Dockerin" evidence="10">
    <location>
        <begin position="38"/>
        <end position="103"/>
    </location>
</feature>
<comment type="caution">
    <text evidence="11">The sequence shown here is derived from an EMBL/GenBank/DDBJ whole genome shotgun (WGS) entry which is preliminary data.</text>
</comment>
<keyword evidence="6" id="KW-0119">Carbohydrate metabolism</keyword>
<sequence length="478" mass="50669">MFNFKKRVLSLLVVLSLCLSVCGAVNFTAAGASAAQAGTIVYGDCNSDGSIDALDFALFKQYLINPGQAFNGSMDLNLDNAIDAVDFAIMKKYLLGIIDKLPEGDIPVASNEWVGTWGTSPQLTESSNMPPSPGLSNNTLRQIVRVSIGGDQLRLRLSNQYGNSAVSMNSVHMAVSAGGSSIQAGTDKVLTFGGKESVTIQAGKTVISDTIDFNLNKLTNVAVTIYFGDVPSALTGHPGSRTTSYIQSGNAVNSSSMPSAVKTEHWYIITGIDVFTEEAYDSVAILGDSITDGRGSTTDANNRWTDVFAARLLDNAATSKVSMLNMGVGGNAVLTGGLGPTALTRFDRDILEQSGVKYAIVFEGVNDIGAGAASANLINAYKQFIDKAHAKNILVYGATITPIGSSQYASGEQARTEVNNWIRTSGQFDAVIDFDAAVRDPNNQKMLQSSYDSGDHLHLSPAGYKKMAEIIDLSLFTK</sequence>
<dbReference type="InterPro" id="IPR002105">
    <property type="entry name" value="Dockerin_1_rpt"/>
</dbReference>
<reference evidence="11 12" key="1">
    <citation type="submission" date="2018-06" db="EMBL/GenBank/DDBJ databases">
        <title>Genomic Encyclopedia of Type Strains, Phase I: the one thousand microbial genomes (KMG-I) project.</title>
        <authorList>
            <person name="Kyrpides N."/>
        </authorList>
    </citation>
    <scope>NUCLEOTIDE SEQUENCE [LARGE SCALE GENOMIC DNA]</scope>
    <source>
        <strain evidence="11 12">DSM 19573</strain>
    </source>
</reference>
<dbReference type="InterPro" id="IPR053140">
    <property type="entry name" value="GDSL_Rv0518-like"/>
</dbReference>
<dbReference type="Gene3D" id="1.10.1330.10">
    <property type="entry name" value="Dockerin domain"/>
    <property type="match status" value="1"/>
</dbReference>
<dbReference type="Proteomes" id="UP000248132">
    <property type="component" value="Unassembled WGS sequence"/>
</dbReference>
<dbReference type="InterPro" id="IPR013830">
    <property type="entry name" value="SGNH_hydro"/>
</dbReference>
<keyword evidence="7" id="KW-0326">Glycosidase</keyword>
<evidence type="ECO:0000256" key="8">
    <source>
        <dbReference type="ARBA" id="ARBA00023326"/>
    </source>
</evidence>
<keyword evidence="3 9" id="KW-0732">Signal</keyword>
<keyword evidence="4" id="KW-0378">Hydrolase</keyword>
<comment type="catalytic activity">
    <reaction evidence="1">
        <text>Endohydrolysis of (1-&gt;4)-beta-D-glucosidic linkages in cellulose, lichenin and cereal beta-D-glucans.</text>
        <dbReference type="EC" id="3.2.1.4"/>
    </reaction>
</comment>
<dbReference type="InterPro" id="IPR018247">
    <property type="entry name" value="EF_Hand_1_Ca_BS"/>
</dbReference>
<organism evidence="11 12">
    <name type="scientific">Ruminiclostridium sufflavum DSM 19573</name>
    <dbReference type="NCBI Taxonomy" id="1121337"/>
    <lineage>
        <taxon>Bacteria</taxon>
        <taxon>Bacillati</taxon>
        <taxon>Bacillota</taxon>
        <taxon>Clostridia</taxon>
        <taxon>Eubacteriales</taxon>
        <taxon>Oscillospiraceae</taxon>
        <taxon>Ruminiclostridium</taxon>
    </lineage>
</organism>
<dbReference type="SUPFAM" id="SSF63446">
    <property type="entry name" value="Type I dockerin domain"/>
    <property type="match status" value="1"/>
</dbReference>
<evidence type="ECO:0000259" key="10">
    <source>
        <dbReference type="PROSITE" id="PS51766"/>
    </source>
</evidence>
<dbReference type="PANTHER" id="PTHR43784">
    <property type="entry name" value="GDSL-LIKE LIPASE/ACYLHYDROLASE, PUTATIVE (AFU_ORTHOLOGUE AFUA_2G00820)-RELATED"/>
    <property type="match status" value="1"/>
</dbReference>
<dbReference type="GO" id="GO:0008810">
    <property type="term" value="F:cellulase activity"/>
    <property type="evidence" value="ECO:0007669"/>
    <property type="project" value="UniProtKB-EC"/>
</dbReference>
<dbReference type="GO" id="GO:0030245">
    <property type="term" value="P:cellulose catabolic process"/>
    <property type="evidence" value="ECO:0007669"/>
    <property type="project" value="UniProtKB-KW"/>
</dbReference>
<dbReference type="CDD" id="cd01830">
    <property type="entry name" value="XynE_like"/>
    <property type="match status" value="1"/>
</dbReference>
<dbReference type="Pfam" id="PF00404">
    <property type="entry name" value="Dockerin_1"/>
    <property type="match status" value="1"/>
</dbReference>
<name>A0A318XN73_9FIRM</name>
<keyword evidence="5" id="KW-0136">Cellulose degradation</keyword>
<dbReference type="InterPro" id="IPR036439">
    <property type="entry name" value="Dockerin_dom_sf"/>
</dbReference>
<dbReference type="OrthoDB" id="1828825at2"/>
<dbReference type="CDD" id="cd14256">
    <property type="entry name" value="Dockerin_I"/>
    <property type="match status" value="1"/>
</dbReference>
<evidence type="ECO:0000313" key="12">
    <source>
        <dbReference type="Proteomes" id="UP000248132"/>
    </source>
</evidence>
<evidence type="ECO:0000256" key="4">
    <source>
        <dbReference type="ARBA" id="ARBA00022801"/>
    </source>
</evidence>
<proteinExistence type="predicted"/>
<evidence type="ECO:0000256" key="2">
    <source>
        <dbReference type="ARBA" id="ARBA00012601"/>
    </source>
</evidence>
<evidence type="ECO:0000256" key="6">
    <source>
        <dbReference type="ARBA" id="ARBA00023277"/>
    </source>
</evidence>
<dbReference type="SUPFAM" id="SSF52266">
    <property type="entry name" value="SGNH hydrolase"/>
    <property type="match status" value="1"/>
</dbReference>
<evidence type="ECO:0000256" key="1">
    <source>
        <dbReference type="ARBA" id="ARBA00000966"/>
    </source>
</evidence>
<dbReference type="PROSITE" id="PS51766">
    <property type="entry name" value="DOCKERIN"/>
    <property type="match status" value="1"/>
</dbReference>
<evidence type="ECO:0000256" key="9">
    <source>
        <dbReference type="SAM" id="SignalP"/>
    </source>
</evidence>
<dbReference type="InterPro" id="IPR016134">
    <property type="entry name" value="Dockerin_dom"/>
</dbReference>
<dbReference type="EMBL" id="QKMR01000007">
    <property type="protein sequence ID" value="PYG88241.1"/>
    <property type="molecule type" value="Genomic_DNA"/>
</dbReference>
<dbReference type="PANTHER" id="PTHR43784:SF2">
    <property type="entry name" value="GDSL-LIKE LIPASE_ACYLHYDROLASE, PUTATIVE (AFU_ORTHOLOGUE AFUA_2G00820)-RELATED"/>
    <property type="match status" value="1"/>
</dbReference>
<accession>A0A318XN73</accession>
<evidence type="ECO:0000313" key="11">
    <source>
        <dbReference type="EMBL" id="PYG88241.1"/>
    </source>
</evidence>
<keyword evidence="8" id="KW-0624">Polysaccharide degradation</keyword>
<feature type="signal peptide" evidence="9">
    <location>
        <begin position="1"/>
        <end position="34"/>
    </location>
</feature>
<dbReference type="PROSITE" id="PS00018">
    <property type="entry name" value="EF_HAND_1"/>
    <property type="match status" value="1"/>
</dbReference>
<gene>
    <name evidence="11" type="ORF">LY28_01581</name>
</gene>
<dbReference type="AlphaFoldDB" id="A0A318XN73"/>
<feature type="chain" id="PRO_5016261050" description="cellulase" evidence="9">
    <location>
        <begin position="35"/>
        <end position="478"/>
    </location>
</feature>
<dbReference type="PROSITE" id="PS00448">
    <property type="entry name" value="CLOS_CELLULOSOME_RPT"/>
    <property type="match status" value="1"/>
</dbReference>
<keyword evidence="12" id="KW-1185">Reference proteome</keyword>
<evidence type="ECO:0000256" key="7">
    <source>
        <dbReference type="ARBA" id="ARBA00023295"/>
    </source>
</evidence>
<dbReference type="RefSeq" id="WP_110461620.1">
    <property type="nucleotide sequence ID" value="NZ_QKMR01000007.1"/>
</dbReference>
<dbReference type="Pfam" id="PF13472">
    <property type="entry name" value="Lipase_GDSL_2"/>
    <property type="match status" value="1"/>
</dbReference>
<evidence type="ECO:0000256" key="3">
    <source>
        <dbReference type="ARBA" id="ARBA00022729"/>
    </source>
</evidence>
<dbReference type="EC" id="3.2.1.4" evidence="2"/>
<dbReference type="Gene3D" id="3.40.50.1110">
    <property type="entry name" value="SGNH hydrolase"/>
    <property type="match status" value="1"/>
</dbReference>
<evidence type="ECO:0000256" key="5">
    <source>
        <dbReference type="ARBA" id="ARBA00023001"/>
    </source>
</evidence>
<protein>
    <recommendedName>
        <fullName evidence="2">cellulase</fullName>
        <ecNumber evidence="2">3.2.1.4</ecNumber>
    </recommendedName>
</protein>